<evidence type="ECO:0000313" key="4">
    <source>
        <dbReference type="Proteomes" id="UP001527882"/>
    </source>
</evidence>
<dbReference type="EMBL" id="JAQAGZ010000032">
    <property type="protein sequence ID" value="MCZ8517115.1"/>
    <property type="molecule type" value="Genomic_DNA"/>
</dbReference>
<dbReference type="Proteomes" id="UP001527882">
    <property type="component" value="Unassembled WGS sequence"/>
</dbReference>
<dbReference type="SUPFAM" id="SSF51735">
    <property type="entry name" value="NAD(P)-binding Rossmann-fold domains"/>
    <property type="match status" value="1"/>
</dbReference>
<gene>
    <name evidence="3" type="ORF">O9H85_33150</name>
</gene>
<name>A0ABT4QJU8_9BACL</name>
<accession>A0ABT4QJU8</accession>
<dbReference type="Gene3D" id="3.40.50.720">
    <property type="entry name" value="NAD(P)-binding Rossmann-like Domain"/>
    <property type="match status" value="1"/>
</dbReference>
<keyword evidence="4" id="KW-1185">Reference proteome</keyword>
<dbReference type="Pfam" id="PF01370">
    <property type="entry name" value="Epimerase"/>
    <property type="match status" value="1"/>
</dbReference>
<dbReference type="PANTHER" id="PTHR43000">
    <property type="entry name" value="DTDP-D-GLUCOSE 4,6-DEHYDRATASE-RELATED"/>
    <property type="match status" value="1"/>
</dbReference>
<dbReference type="RefSeq" id="WP_269885649.1">
    <property type="nucleotide sequence ID" value="NZ_JAQAGZ010000032.1"/>
</dbReference>
<comment type="caution">
    <text evidence="3">The sequence shown here is derived from an EMBL/GenBank/DDBJ whole genome shotgun (WGS) entry which is preliminary data.</text>
</comment>
<dbReference type="InterPro" id="IPR036291">
    <property type="entry name" value="NAD(P)-bd_dom_sf"/>
</dbReference>
<evidence type="ECO:0000256" key="1">
    <source>
        <dbReference type="ARBA" id="ARBA00007637"/>
    </source>
</evidence>
<organism evidence="3 4">
    <name type="scientific">Paenibacillus gyeongsangnamensis</name>
    <dbReference type="NCBI Taxonomy" id="3388067"/>
    <lineage>
        <taxon>Bacteria</taxon>
        <taxon>Bacillati</taxon>
        <taxon>Bacillota</taxon>
        <taxon>Bacilli</taxon>
        <taxon>Bacillales</taxon>
        <taxon>Paenibacillaceae</taxon>
        <taxon>Paenibacillus</taxon>
    </lineage>
</organism>
<proteinExistence type="inferred from homology"/>
<evidence type="ECO:0000313" key="3">
    <source>
        <dbReference type="EMBL" id="MCZ8517115.1"/>
    </source>
</evidence>
<protein>
    <submittedName>
        <fullName evidence="3">NAD-dependent epimerase/dehydratase family protein</fullName>
    </submittedName>
</protein>
<comment type="similarity">
    <text evidence="1">Belongs to the NAD(P)-dependent epimerase/dehydratase family.</text>
</comment>
<dbReference type="InterPro" id="IPR001509">
    <property type="entry name" value="Epimerase_deHydtase"/>
</dbReference>
<feature type="domain" description="NAD-dependent epimerase/dehydratase" evidence="2">
    <location>
        <begin position="10"/>
        <end position="214"/>
    </location>
</feature>
<reference evidence="3 4" key="1">
    <citation type="submission" date="2022-12" db="EMBL/GenBank/DDBJ databases">
        <title>Draft genome sequence of Paenibacillus sp. dW9.</title>
        <authorList>
            <person name="Choi E.-W."/>
            <person name="Kim D.-U."/>
        </authorList>
    </citation>
    <scope>NUCLEOTIDE SEQUENCE [LARGE SCALE GENOMIC DNA]</scope>
    <source>
        <strain evidence="4">dW9</strain>
    </source>
</reference>
<evidence type="ECO:0000259" key="2">
    <source>
        <dbReference type="Pfam" id="PF01370"/>
    </source>
</evidence>
<sequence length="317" mass="35163">MNNNTHVIFGTGPVGMALLRELKLRGVQDIRMVNRSGRLPGADKVQVIQGDASQVSKAIEICKDASVIYHCAQPGYLNWPKQFPAITKGILEGAAAANAKLIYADNLYMYGSVDTPLKESLPYRAEGSKGITRAKMAEELMNAHKNGKVRAAIGRASDFYGPGVLQSFMGERVFGFALNGKPVDMLGNLDVLHTYTYIDDFARGLATLGQEDRALGEVWHIPSAETITTRQLLQLVFDELGTNGKVRASSRSVVSILSMFHPMMKEIKEIFYEFERPFIVDHSKFAGEFGGHLTTPHKEAVRQTIHWYRSMRNVGNK</sequence>